<keyword evidence="2 4" id="KW-0418">Kinase</keyword>
<dbReference type="EMBL" id="LR797474">
    <property type="protein sequence ID" value="CAB4218943.1"/>
    <property type="molecule type" value="Genomic_DNA"/>
</dbReference>
<protein>
    <submittedName>
        <fullName evidence="4">RbsK Sugar kinases, ribokinase family</fullName>
    </submittedName>
</protein>
<name>A0A6J5STZ8_9CAUD</name>
<dbReference type="PANTHER" id="PTHR46969">
    <property type="entry name" value="BIFUNCTIONAL PROTEIN HLDE"/>
    <property type="match status" value="1"/>
</dbReference>
<keyword evidence="1" id="KW-0808">Transferase</keyword>
<reference evidence="4" key="1">
    <citation type="submission" date="2020-05" db="EMBL/GenBank/DDBJ databases">
        <authorList>
            <person name="Chiriac C."/>
            <person name="Salcher M."/>
            <person name="Ghai R."/>
            <person name="Kavagutti S V."/>
        </authorList>
    </citation>
    <scope>NUCLEOTIDE SEQUENCE</scope>
</reference>
<dbReference type="Gene3D" id="3.40.1190.20">
    <property type="match status" value="2"/>
</dbReference>
<organism evidence="4">
    <name type="scientific">uncultured Caudovirales phage</name>
    <dbReference type="NCBI Taxonomy" id="2100421"/>
    <lineage>
        <taxon>Viruses</taxon>
        <taxon>Duplodnaviria</taxon>
        <taxon>Heunggongvirae</taxon>
        <taxon>Uroviricota</taxon>
        <taxon>Caudoviricetes</taxon>
        <taxon>Peduoviridae</taxon>
        <taxon>Maltschvirus</taxon>
        <taxon>Maltschvirus maltsch</taxon>
    </lineage>
</organism>
<evidence type="ECO:0000256" key="2">
    <source>
        <dbReference type="ARBA" id="ARBA00022777"/>
    </source>
</evidence>
<dbReference type="GO" id="GO:0033786">
    <property type="term" value="F:heptose-1-phosphate adenylyltransferase activity"/>
    <property type="evidence" value="ECO:0007669"/>
    <property type="project" value="TreeGrafter"/>
</dbReference>
<evidence type="ECO:0000313" key="4">
    <source>
        <dbReference type="EMBL" id="CAB4218943.1"/>
    </source>
</evidence>
<accession>A0A6J5STZ8</accession>
<evidence type="ECO:0000256" key="1">
    <source>
        <dbReference type="ARBA" id="ARBA00022679"/>
    </source>
</evidence>
<dbReference type="Pfam" id="PF00294">
    <property type="entry name" value="PfkB"/>
    <property type="match status" value="1"/>
</dbReference>
<sequence>MKKILVIGEACIDIFEYGKCTRLNPEAPTPIFQSDHIETNGGMASNVYGNIKSIAGNWEIDVDFIGQANGKITKHRFVDINSNYILLRVDNDGPVEPLTIGSLDSEILYQITSADIVVVSDYNKGFLTEETLEKIARRAKLSFIDTKKPLGWWANDFNFIKINKKEFENPAHDKDFIDRSMDKLIVTLGADGAKWNETQVYPLNPTEVKDVSGAGDSFIAGLVVEYLKSNDIIQAIQFANVCAGIAVSQKGVVSVECPDK</sequence>
<dbReference type="PROSITE" id="PS00584">
    <property type="entry name" value="PFKB_KINASES_2"/>
    <property type="match status" value="1"/>
</dbReference>
<dbReference type="GO" id="GO:0033785">
    <property type="term" value="F:heptose 7-phosphate kinase activity"/>
    <property type="evidence" value="ECO:0007669"/>
    <property type="project" value="TreeGrafter"/>
</dbReference>
<dbReference type="InterPro" id="IPR002173">
    <property type="entry name" value="Carboh/pur_kinase_PfkB_CS"/>
</dbReference>
<dbReference type="InterPro" id="IPR029056">
    <property type="entry name" value="Ribokinase-like"/>
</dbReference>
<proteinExistence type="predicted"/>
<dbReference type="PANTHER" id="PTHR46969:SF1">
    <property type="entry name" value="BIFUNCTIONAL PROTEIN HLDE"/>
    <property type="match status" value="1"/>
</dbReference>
<dbReference type="InterPro" id="IPR011611">
    <property type="entry name" value="PfkB_dom"/>
</dbReference>
<gene>
    <name evidence="4" type="ORF">UFOVP1604_57</name>
</gene>
<dbReference type="SUPFAM" id="SSF53613">
    <property type="entry name" value="Ribokinase-like"/>
    <property type="match status" value="1"/>
</dbReference>
<evidence type="ECO:0000259" key="3">
    <source>
        <dbReference type="Pfam" id="PF00294"/>
    </source>
</evidence>
<feature type="domain" description="Carbohydrate kinase PfkB" evidence="3">
    <location>
        <begin position="59"/>
        <end position="253"/>
    </location>
</feature>